<evidence type="ECO:0000313" key="4">
    <source>
        <dbReference type="Proteomes" id="UP000749311"/>
    </source>
</evidence>
<evidence type="ECO:0000313" key="3">
    <source>
        <dbReference type="EMBL" id="NIH56141.1"/>
    </source>
</evidence>
<dbReference type="Proteomes" id="UP000749311">
    <property type="component" value="Unassembled WGS sequence"/>
</dbReference>
<comment type="caution">
    <text evidence="3">The sequence shown here is derived from an EMBL/GenBank/DDBJ whole genome shotgun (WGS) entry which is preliminary data.</text>
</comment>
<dbReference type="Pfam" id="PF13280">
    <property type="entry name" value="WYL"/>
    <property type="match status" value="1"/>
</dbReference>
<dbReference type="PANTHER" id="PTHR34580">
    <property type="match status" value="1"/>
</dbReference>
<keyword evidence="4" id="KW-1185">Reference proteome</keyword>
<keyword evidence="3" id="KW-0647">Proteasome</keyword>
<dbReference type="PANTHER" id="PTHR34580:SF3">
    <property type="entry name" value="PROTEIN PAFB"/>
    <property type="match status" value="1"/>
</dbReference>
<sequence length="333" mass="37069">MAARKTERLVNLTILLLVSSRFVSKEHIRDTIEGYRGQSETAFQRQFERDKDELRALGVPIEMGSNDPMFDDEVGYRIPRCDFELPPIDFTPRELMVLGLASTVWQQASVADHTARALAKLRAAGVEPDPARLTALAPRLSAREAAFEPAFDAVVARQAITFRYRGTDEIRTVEPWRVAWRNNSWYLLGFDRGREAPRVFKLSRISDVPVPVGEPDAYDAPDRQRQDELLKDLRPATDTWAVVAIRGDRAPALRRRGEQWTTDVTLPSGFRAWRVPLNDSLAAPEIASFGADVLVLEPADLRADVVAHLRGVIGAHGSPAPGSQPADSRGATR</sequence>
<protein>
    <submittedName>
        <fullName evidence="3">Proteasome accessory factor B</fullName>
    </submittedName>
</protein>
<reference evidence="3 4" key="1">
    <citation type="submission" date="2020-02" db="EMBL/GenBank/DDBJ databases">
        <title>Sequencing the genomes of 1000 actinobacteria strains.</title>
        <authorList>
            <person name="Klenk H.-P."/>
        </authorList>
    </citation>
    <scope>NUCLEOTIDE SEQUENCE [LARGE SCALE GENOMIC DNA]</scope>
    <source>
        <strain evidence="3 4">DSM 19609</strain>
    </source>
</reference>
<accession>A0ABX0SHP9</accession>
<dbReference type="InterPro" id="IPR026881">
    <property type="entry name" value="WYL_dom"/>
</dbReference>
<organism evidence="3 4">
    <name type="scientific">Brooklawnia cerclae</name>
    <dbReference type="NCBI Taxonomy" id="349934"/>
    <lineage>
        <taxon>Bacteria</taxon>
        <taxon>Bacillati</taxon>
        <taxon>Actinomycetota</taxon>
        <taxon>Actinomycetes</taxon>
        <taxon>Propionibacteriales</taxon>
        <taxon>Propionibacteriaceae</taxon>
        <taxon>Brooklawnia</taxon>
    </lineage>
</organism>
<dbReference type="GO" id="GO:0000502">
    <property type="term" value="C:proteasome complex"/>
    <property type="evidence" value="ECO:0007669"/>
    <property type="project" value="UniProtKB-KW"/>
</dbReference>
<gene>
    <name evidence="3" type="ORF">FB473_000786</name>
</gene>
<dbReference type="InterPro" id="IPR051534">
    <property type="entry name" value="CBASS_pafABC_assoc_protein"/>
</dbReference>
<feature type="domain" description="WCX" evidence="2">
    <location>
        <begin position="239"/>
        <end position="311"/>
    </location>
</feature>
<dbReference type="EMBL" id="JAAMOZ010000001">
    <property type="protein sequence ID" value="NIH56141.1"/>
    <property type="molecule type" value="Genomic_DNA"/>
</dbReference>
<proteinExistence type="predicted"/>
<dbReference type="InterPro" id="IPR057727">
    <property type="entry name" value="WCX_dom"/>
</dbReference>
<dbReference type="RefSeq" id="WP_167165020.1">
    <property type="nucleotide sequence ID" value="NZ_BAAAOO010000002.1"/>
</dbReference>
<dbReference type="PROSITE" id="PS52050">
    <property type="entry name" value="WYL"/>
    <property type="match status" value="1"/>
</dbReference>
<evidence type="ECO:0000259" key="1">
    <source>
        <dbReference type="Pfam" id="PF13280"/>
    </source>
</evidence>
<evidence type="ECO:0000259" key="2">
    <source>
        <dbReference type="Pfam" id="PF25583"/>
    </source>
</evidence>
<name>A0ABX0SHP9_9ACTN</name>
<dbReference type="Pfam" id="PF25583">
    <property type="entry name" value="WCX"/>
    <property type="match status" value="1"/>
</dbReference>
<feature type="domain" description="WYL" evidence="1">
    <location>
        <begin position="147"/>
        <end position="208"/>
    </location>
</feature>